<sequence length="272" mass="30659">ERHGAKSVKEIKTFITQLPGLQAEHQSLRIHTNIAEHIMGKTNDQKFLSCLEQEQMLWRAQVLRLMCLQSLINGGLKSKVLEHYRKEIIQTYGFEHLETIYNLEKVGLLSSTTDGFKYANVQNLLRLVVDEVDELNPEDIAYVYSGYAPLSVRLIETLSSPPPMPRNIEVAMRDLPGPHFEHDNTTRIIPGQYRAPTIRVGGQPGNEGAKKKVILVYFLGGVTYAEVAAIRFLAKKSEGQKEYIIATTNMMKAESFLSPLFNPLPIPPKGSR</sequence>
<reference evidence="2 3" key="1">
    <citation type="submission" date="2011-02" db="EMBL/GenBank/DDBJ databases">
        <title>The Genome Sequence of Sphaeroforma arctica JP610.</title>
        <authorList>
            <consortium name="The Broad Institute Genome Sequencing Platform"/>
            <person name="Russ C."/>
            <person name="Cuomo C."/>
            <person name="Young S.K."/>
            <person name="Zeng Q."/>
            <person name="Gargeya S."/>
            <person name="Alvarado L."/>
            <person name="Berlin A."/>
            <person name="Chapman S.B."/>
            <person name="Chen Z."/>
            <person name="Freedman E."/>
            <person name="Gellesch M."/>
            <person name="Goldberg J."/>
            <person name="Griggs A."/>
            <person name="Gujja S."/>
            <person name="Heilman E."/>
            <person name="Heiman D."/>
            <person name="Howarth C."/>
            <person name="Mehta T."/>
            <person name="Neiman D."/>
            <person name="Pearson M."/>
            <person name="Roberts A."/>
            <person name="Saif S."/>
            <person name="Shea T."/>
            <person name="Shenoy N."/>
            <person name="Sisk P."/>
            <person name="Stolte C."/>
            <person name="Sykes S."/>
            <person name="White J."/>
            <person name="Yandava C."/>
            <person name="Burger G."/>
            <person name="Gray M.W."/>
            <person name="Holland P.W.H."/>
            <person name="King N."/>
            <person name="Lang F.B.F."/>
            <person name="Roger A.J."/>
            <person name="Ruiz-Trillo I."/>
            <person name="Haas B."/>
            <person name="Nusbaum C."/>
            <person name="Birren B."/>
        </authorList>
    </citation>
    <scope>NUCLEOTIDE SEQUENCE [LARGE SCALE GENOMIC DNA]</scope>
    <source>
        <strain evidence="2 3">JP610</strain>
    </source>
</reference>
<dbReference type="GeneID" id="25910800"/>
<dbReference type="InterPro" id="IPR036045">
    <property type="entry name" value="Sec1-like_sf"/>
</dbReference>
<name>A0A0L0FKF7_9EUKA</name>
<dbReference type="InterPro" id="IPR043155">
    <property type="entry name" value="VPS33_dom3b"/>
</dbReference>
<keyword evidence="3" id="KW-1185">Reference proteome</keyword>
<comment type="similarity">
    <text evidence="1">Belongs to the STXBP/unc-18/SEC1 family.</text>
</comment>
<dbReference type="GO" id="GO:0016192">
    <property type="term" value="P:vesicle-mediated transport"/>
    <property type="evidence" value="ECO:0007669"/>
    <property type="project" value="InterPro"/>
</dbReference>
<evidence type="ECO:0008006" key="4">
    <source>
        <dbReference type="Google" id="ProtNLM"/>
    </source>
</evidence>
<dbReference type="Proteomes" id="UP000054560">
    <property type="component" value="Unassembled WGS sequence"/>
</dbReference>
<dbReference type="Gene3D" id="3.40.50.1910">
    <property type="match status" value="1"/>
</dbReference>
<proteinExistence type="inferred from homology"/>
<dbReference type="InterPro" id="IPR027482">
    <property type="entry name" value="Sec1-like_dom2"/>
</dbReference>
<feature type="non-terminal residue" evidence="2">
    <location>
        <position position="1"/>
    </location>
</feature>
<dbReference type="Gene3D" id="1.25.40.850">
    <property type="match status" value="1"/>
</dbReference>
<gene>
    <name evidence="2" type="ORF">SARC_10296</name>
</gene>
<dbReference type="AlphaFoldDB" id="A0A0L0FKF7"/>
<evidence type="ECO:0000256" key="1">
    <source>
        <dbReference type="ARBA" id="ARBA00009884"/>
    </source>
</evidence>
<evidence type="ECO:0000313" key="2">
    <source>
        <dbReference type="EMBL" id="KNC77245.1"/>
    </source>
</evidence>
<dbReference type="InterPro" id="IPR001619">
    <property type="entry name" value="Sec1-like"/>
</dbReference>
<accession>A0A0L0FKF7</accession>
<organism evidence="2 3">
    <name type="scientific">Sphaeroforma arctica JP610</name>
    <dbReference type="NCBI Taxonomy" id="667725"/>
    <lineage>
        <taxon>Eukaryota</taxon>
        <taxon>Ichthyosporea</taxon>
        <taxon>Ichthyophonida</taxon>
        <taxon>Sphaeroforma</taxon>
    </lineage>
</organism>
<protein>
    <recommendedName>
        <fullName evidence="4">Vacuolar protein sorting-associated protein 33A</fullName>
    </recommendedName>
</protein>
<dbReference type="Pfam" id="PF00995">
    <property type="entry name" value="Sec1"/>
    <property type="match status" value="1"/>
</dbReference>
<evidence type="ECO:0000313" key="3">
    <source>
        <dbReference type="Proteomes" id="UP000054560"/>
    </source>
</evidence>
<dbReference type="SUPFAM" id="SSF56815">
    <property type="entry name" value="Sec1/munc18-like (SM) proteins"/>
    <property type="match status" value="1"/>
</dbReference>
<dbReference type="eggNOG" id="KOG1302">
    <property type="taxonomic scope" value="Eukaryota"/>
</dbReference>
<dbReference type="PANTHER" id="PTHR11679">
    <property type="entry name" value="VESICLE PROTEIN SORTING-ASSOCIATED"/>
    <property type="match status" value="1"/>
</dbReference>
<dbReference type="STRING" id="667725.A0A0L0FKF7"/>
<dbReference type="EMBL" id="KQ242794">
    <property type="protein sequence ID" value="KNC77245.1"/>
    <property type="molecule type" value="Genomic_DNA"/>
</dbReference>
<dbReference type="OrthoDB" id="10262287at2759"/>
<dbReference type="RefSeq" id="XP_014151147.1">
    <property type="nucleotide sequence ID" value="XM_014295672.1"/>
</dbReference>